<sequence>MLRFWLSLSSLRYRPSRFSAHSRLGEFLGYVCLHPSPRWVNFHADSASVKHNRQNLDVPSSYKSLFCQRCLSRKAQRKRNSIGGGLSGISSTACGIDLKSLSPSSRNPCVLQQTQTVTQACHQTCTHIPSDSSVTS</sequence>
<evidence type="ECO:0000313" key="2">
    <source>
        <dbReference type="Proteomes" id="UP001283361"/>
    </source>
</evidence>
<dbReference type="AlphaFoldDB" id="A0AAE0ZLB3"/>
<dbReference type="Proteomes" id="UP001283361">
    <property type="component" value="Unassembled WGS sequence"/>
</dbReference>
<dbReference type="EMBL" id="JAWDGP010003786">
    <property type="protein sequence ID" value="KAK3770876.1"/>
    <property type="molecule type" value="Genomic_DNA"/>
</dbReference>
<evidence type="ECO:0000313" key="1">
    <source>
        <dbReference type="EMBL" id="KAK3770876.1"/>
    </source>
</evidence>
<comment type="caution">
    <text evidence="1">The sequence shown here is derived from an EMBL/GenBank/DDBJ whole genome shotgun (WGS) entry which is preliminary data.</text>
</comment>
<organism evidence="1 2">
    <name type="scientific">Elysia crispata</name>
    <name type="common">lettuce slug</name>
    <dbReference type="NCBI Taxonomy" id="231223"/>
    <lineage>
        <taxon>Eukaryota</taxon>
        <taxon>Metazoa</taxon>
        <taxon>Spiralia</taxon>
        <taxon>Lophotrochozoa</taxon>
        <taxon>Mollusca</taxon>
        <taxon>Gastropoda</taxon>
        <taxon>Heterobranchia</taxon>
        <taxon>Euthyneura</taxon>
        <taxon>Panpulmonata</taxon>
        <taxon>Sacoglossa</taxon>
        <taxon>Placobranchoidea</taxon>
        <taxon>Plakobranchidae</taxon>
        <taxon>Elysia</taxon>
    </lineage>
</organism>
<protein>
    <submittedName>
        <fullName evidence="1">Uncharacterized protein</fullName>
    </submittedName>
</protein>
<proteinExistence type="predicted"/>
<keyword evidence="2" id="KW-1185">Reference proteome</keyword>
<accession>A0AAE0ZLB3</accession>
<gene>
    <name evidence="1" type="ORF">RRG08_036476</name>
</gene>
<reference evidence="1" key="1">
    <citation type="journal article" date="2023" name="G3 (Bethesda)">
        <title>A reference genome for the long-term kleptoplast-retaining sea slug Elysia crispata morphotype clarki.</title>
        <authorList>
            <person name="Eastman K.E."/>
            <person name="Pendleton A.L."/>
            <person name="Shaikh M.A."/>
            <person name="Suttiyut T."/>
            <person name="Ogas R."/>
            <person name="Tomko P."/>
            <person name="Gavelis G."/>
            <person name="Widhalm J.R."/>
            <person name="Wisecaver J.H."/>
        </authorList>
    </citation>
    <scope>NUCLEOTIDE SEQUENCE</scope>
    <source>
        <strain evidence="1">ECLA1</strain>
    </source>
</reference>
<name>A0AAE0ZLB3_9GAST</name>